<feature type="transmembrane region" description="Helical" evidence="1">
    <location>
        <begin position="450"/>
        <end position="470"/>
    </location>
</feature>
<dbReference type="InterPro" id="IPR043502">
    <property type="entry name" value="DNA/RNA_pol_sf"/>
</dbReference>
<protein>
    <recommendedName>
        <fullName evidence="4">Tigger transposable element-derived protein 1</fullName>
    </recommendedName>
</protein>
<dbReference type="AlphaFoldDB" id="A0AA40I4Y4"/>
<name>A0AA40I4Y4_CNENI</name>
<dbReference type="EMBL" id="JAULJE010000005">
    <property type="protein sequence ID" value="KAK1343132.1"/>
    <property type="molecule type" value="Genomic_DNA"/>
</dbReference>
<reference evidence="2" key="1">
    <citation type="submission" date="2023-06" db="EMBL/GenBank/DDBJ databases">
        <title>Reference genome for the Northern bat (Eptesicus nilssonii), a most northern bat species.</title>
        <authorList>
            <person name="Laine V.N."/>
            <person name="Pulliainen A.T."/>
            <person name="Lilley T.M."/>
        </authorList>
    </citation>
    <scope>NUCLEOTIDE SEQUENCE</scope>
    <source>
        <strain evidence="2">BLF_Eptnil</strain>
        <tissue evidence="2">Kidney</tissue>
    </source>
</reference>
<comment type="caution">
    <text evidence="2">The sequence shown here is derived from an EMBL/GenBank/DDBJ whole genome shotgun (WGS) entry which is preliminary data.</text>
</comment>
<evidence type="ECO:0000313" key="3">
    <source>
        <dbReference type="Proteomes" id="UP001177744"/>
    </source>
</evidence>
<dbReference type="Proteomes" id="UP001177744">
    <property type="component" value="Unassembled WGS sequence"/>
</dbReference>
<keyword evidence="1" id="KW-0472">Membrane</keyword>
<evidence type="ECO:0000313" key="2">
    <source>
        <dbReference type="EMBL" id="KAK1343132.1"/>
    </source>
</evidence>
<keyword evidence="1" id="KW-1133">Transmembrane helix</keyword>
<proteinExistence type="predicted"/>
<organism evidence="2 3">
    <name type="scientific">Cnephaeus nilssonii</name>
    <name type="common">Northern bat</name>
    <name type="synonym">Eptesicus nilssonii</name>
    <dbReference type="NCBI Taxonomy" id="3371016"/>
    <lineage>
        <taxon>Eukaryota</taxon>
        <taxon>Metazoa</taxon>
        <taxon>Chordata</taxon>
        <taxon>Craniata</taxon>
        <taxon>Vertebrata</taxon>
        <taxon>Euteleostomi</taxon>
        <taxon>Mammalia</taxon>
        <taxon>Eutheria</taxon>
        <taxon>Laurasiatheria</taxon>
        <taxon>Chiroptera</taxon>
        <taxon>Yangochiroptera</taxon>
        <taxon>Vespertilionidae</taxon>
        <taxon>Cnephaeus</taxon>
    </lineage>
</organism>
<dbReference type="SUPFAM" id="SSF56672">
    <property type="entry name" value="DNA/RNA polymerases"/>
    <property type="match status" value="1"/>
</dbReference>
<evidence type="ECO:0000256" key="1">
    <source>
        <dbReference type="SAM" id="Phobius"/>
    </source>
</evidence>
<dbReference type="PANTHER" id="PTHR19446">
    <property type="entry name" value="REVERSE TRANSCRIPTASES"/>
    <property type="match status" value="1"/>
</dbReference>
<keyword evidence="1" id="KW-0812">Transmembrane</keyword>
<gene>
    <name evidence="2" type="ORF">QTO34_015906</name>
</gene>
<sequence>MAEQTCAECGYHIGDIMKVLIPPTFLKNKCRTVELLKQIKPLCTGALASLQQHAISAAGLKSKYIFTSLIKTPRTRYCGPHVGLLDSGQRLELSVCAMAVLRHRRGLWGSELMSHRGPSKAGELGACLLQHQAFQKPLPRWRLLKGLVHQRTGTQLPRDRKRKLTKKQRERTQINKIRNERGEITDLAEIQSIVTKYYEQLYSNKLDNLEEMDIFLEKYNLPKLNQEESKQLNRPVTMEEIEAVIKKLPANKIPGPDGFTGEFYQTFKEELKPILLRLFQKIQEEGTLPSSFYEASITLTPKPDKDNTMKENYRPISLMNIDAKILNKILANWLQQYSRKIIHHDQRKALTLFNSRKTESGEEKAEEKLEASRGWFMRFKGSHLHKIRGLSGNTKQQISNADKTAFYWKKMPPMTVIANEEKLMSGFKVSKDRLTLLLGVNAAPDFKANIHLLLNLLFLFFIGETTVYLFTTCFTEYYKLTDETYSSEKKDPFQNITAH</sequence>
<accession>A0AA40I4Y4</accession>
<evidence type="ECO:0008006" key="4">
    <source>
        <dbReference type="Google" id="ProtNLM"/>
    </source>
</evidence>
<keyword evidence="3" id="KW-1185">Reference proteome</keyword>